<dbReference type="AlphaFoldDB" id="M4V5B4"/>
<organism evidence="1 2">
    <name type="scientific">Pseudobdellovibrio exovorus JSS</name>
    <dbReference type="NCBI Taxonomy" id="1184267"/>
    <lineage>
        <taxon>Bacteria</taxon>
        <taxon>Pseudomonadati</taxon>
        <taxon>Bdellovibrionota</taxon>
        <taxon>Bdellovibrionia</taxon>
        <taxon>Bdellovibrionales</taxon>
        <taxon>Pseudobdellovibrionaceae</taxon>
        <taxon>Pseudobdellovibrio</taxon>
    </lineage>
</organism>
<reference evidence="1 2" key="1">
    <citation type="journal article" date="2013" name="ISME J.">
        <title>By their genes ye shall know them: genomic signatures of predatory bacteria.</title>
        <authorList>
            <person name="Pasternak Z."/>
            <person name="Pietrokovski S."/>
            <person name="Rotem O."/>
            <person name="Gophna U."/>
            <person name="Lurie-Weinberger M.N."/>
            <person name="Jurkevitch E."/>
        </authorList>
    </citation>
    <scope>NUCLEOTIDE SEQUENCE [LARGE SCALE GENOMIC DNA]</scope>
    <source>
        <strain evidence="1 2">JSS</strain>
    </source>
</reference>
<dbReference type="PATRIC" id="fig|1184267.3.peg.161"/>
<dbReference type="KEGG" id="bex:A11Q_158"/>
<proteinExistence type="predicted"/>
<dbReference type="eggNOG" id="ENOG5033149">
    <property type="taxonomic scope" value="Bacteria"/>
</dbReference>
<gene>
    <name evidence="1" type="ORF">A11Q_158</name>
</gene>
<dbReference type="RefSeq" id="WP_015468868.1">
    <property type="nucleotide sequence ID" value="NC_020813.1"/>
</dbReference>
<evidence type="ECO:0000313" key="1">
    <source>
        <dbReference type="EMBL" id="AGH94378.1"/>
    </source>
</evidence>
<name>M4V5B4_9BACT</name>
<sequence>MKTLAEHLTVKEEERNQNWDEVFFKLFSEANIKIMTEDPQQGPDGWPYLITETSDQEISSENKVDSAQKVLRWLSDKGIGLVLNPRRNPYPDYVFSYGMIWSFRETGLFIKYNDLVAEKEFVLDQNSFIKTGPPSAEYLPDYVRLVLKDFFRDQGIFDARVLMISTDGEHYDLCFSLESLGTPPDSEHEGILEAISWFLPPHYSIAVVSEQGLAGFASL</sequence>
<protein>
    <submittedName>
        <fullName evidence="1">Uncharacterized protein</fullName>
    </submittedName>
</protein>
<dbReference type="HOGENOM" id="CLU_1119607_0_0_7"/>
<dbReference type="EMBL" id="CP003537">
    <property type="protein sequence ID" value="AGH94378.1"/>
    <property type="molecule type" value="Genomic_DNA"/>
</dbReference>
<accession>M4V5B4</accession>
<keyword evidence="2" id="KW-1185">Reference proteome</keyword>
<evidence type="ECO:0000313" key="2">
    <source>
        <dbReference type="Proteomes" id="UP000012040"/>
    </source>
</evidence>
<dbReference type="OrthoDB" id="7564910at2"/>
<dbReference type="STRING" id="1184267.A11Q_158"/>
<dbReference type="Proteomes" id="UP000012040">
    <property type="component" value="Chromosome"/>
</dbReference>